<evidence type="ECO:0008006" key="3">
    <source>
        <dbReference type="Google" id="ProtNLM"/>
    </source>
</evidence>
<evidence type="ECO:0000313" key="2">
    <source>
        <dbReference type="Proteomes" id="UP001153954"/>
    </source>
</evidence>
<evidence type="ECO:0000313" key="1">
    <source>
        <dbReference type="EMBL" id="CAH2083667.1"/>
    </source>
</evidence>
<proteinExistence type="predicted"/>
<reference evidence="1" key="1">
    <citation type="submission" date="2022-03" db="EMBL/GenBank/DDBJ databases">
        <authorList>
            <person name="Tunstrom K."/>
        </authorList>
    </citation>
    <scope>NUCLEOTIDE SEQUENCE</scope>
</reference>
<sequence length="241" mass="28440">MSAFKALRDVSNNFENELRKISTELFSAKIDESFEEIVAKKMRDISLFNSKLKLLQAKPLTVTPQVTEVIQDEQTTISNYTDTVTWKVIERQVVKTLTQTHAVKNLITSKSKNLDPELLERKEKIIDQMQKYKEIESKHRHLEKVLQEEEDQLWHTREMWDETLSQLRDSEKMPQNEEQVSGSLYKKLQVLVNKLEQMRWLVAKLVTSRTGEYDWAADPHRRLNALALTRQRHTIQVYTEN</sequence>
<accession>A0AAU9TC26</accession>
<dbReference type="EMBL" id="CAKOGL010000001">
    <property type="protein sequence ID" value="CAH2083667.1"/>
    <property type="molecule type" value="Genomic_DNA"/>
</dbReference>
<dbReference type="AlphaFoldDB" id="A0AAU9TC26"/>
<protein>
    <recommendedName>
        <fullName evidence="3">Centromere protein H</fullName>
    </recommendedName>
</protein>
<name>A0AAU9TC26_EUPED</name>
<comment type="caution">
    <text evidence="1">The sequence shown here is derived from an EMBL/GenBank/DDBJ whole genome shotgun (WGS) entry which is preliminary data.</text>
</comment>
<gene>
    <name evidence="1" type="ORF">EEDITHA_LOCUS314</name>
</gene>
<keyword evidence="2" id="KW-1185">Reference proteome</keyword>
<organism evidence="1 2">
    <name type="scientific">Euphydryas editha</name>
    <name type="common">Edith's checkerspot</name>
    <dbReference type="NCBI Taxonomy" id="104508"/>
    <lineage>
        <taxon>Eukaryota</taxon>
        <taxon>Metazoa</taxon>
        <taxon>Ecdysozoa</taxon>
        <taxon>Arthropoda</taxon>
        <taxon>Hexapoda</taxon>
        <taxon>Insecta</taxon>
        <taxon>Pterygota</taxon>
        <taxon>Neoptera</taxon>
        <taxon>Endopterygota</taxon>
        <taxon>Lepidoptera</taxon>
        <taxon>Glossata</taxon>
        <taxon>Ditrysia</taxon>
        <taxon>Papilionoidea</taxon>
        <taxon>Nymphalidae</taxon>
        <taxon>Nymphalinae</taxon>
        <taxon>Euphydryas</taxon>
    </lineage>
</organism>
<dbReference type="Proteomes" id="UP001153954">
    <property type="component" value="Unassembled WGS sequence"/>
</dbReference>